<accession>A0A1X0RP64</accession>
<dbReference type="AlphaFoldDB" id="A0A1X0RP64"/>
<evidence type="ECO:0000313" key="1">
    <source>
        <dbReference type="EMBL" id="ORE13780.1"/>
    </source>
</evidence>
<protein>
    <submittedName>
        <fullName evidence="1">Uncharacterized protein</fullName>
    </submittedName>
</protein>
<dbReference type="Proteomes" id="UP000242381">
    <property type="component" value="Unassembled WGS sequence"/>
</dbReference>
<gene>
    <name evidence="1" type="ORF">BCV71DRAFT_239001</name>
</gene>
<evidence type="ECO:0000313" key="2">
    <source>
        <dbReference type="Proteomes" id="UP000242381"/>
    </source>
</evidence>
<proteinExistence type="predicted"/>
<name>A0A1X0RP64_RHIZD</name>
<sequence length="170" mass="19909">MLILDYRSEIGARHLKIASRRYRLLLLLVLAKIYKNESKEVMGLCFILLLEVKGRAHSRKNRVRRKRKRISSTDIERREDRERVGSHWRSFLLKSGGGGGIDDQAHKGWLKFLIFSYVPFLKYCLLVGSECFNAKQSLTNPVLCCAYRVIFYVAKHVPHTHHFNSVYEKE</sequence>
<organism evidence="1 2">
    <name type="scientific">Rhizopus microsporus</name>
    <dbReference type="NCBI Taxonomy" id="58291"/>
    <lineage>
        <taxon>Eukaryota</taxon>
        <taxon>Fungi</taxon>
        <taxon>Fungi incertae sedis</taxon>
        <taxon>Mucoromycota</taxon>
        <taxon>Mucoromycotina</taxon>
        <taxon>Mucoromycetes</taxon>
        <taxon>Mucorales</taxon>
        <taxon>Mucorineae</taxon>
        <taxon>Rhizopodaceae</taxon>
        <taxon>Rhizopus</taxon>
    </lineage>
</organism>
<reference evidence="1 2" key="1">
    <citation type="journal article" date="2016" name="Proc. Natl. Acad. Sci. U.S.A.">
        <title>Lipid metabolic changes in an early divergent fungus govern the establishment of a mutualistic symbiosis with endobacteria.</title>
        <authorList>
            <person name="Lastovetsky O.A."/>
            <person name="Gaspar M.L."/>
            <person name="Mondo S.J."/>
            <person name="LaButti K.M."/>
            <person name="Sandor L."/>
            <person name="Grigoriev I.V."/>
            <person name="Henry S.A."/>
            <person name="Pawlowska T.E."/>
        </authorList>
    </citation>
    <scope>NUCLEOTIDE SEQUENCE [LARGE SCALE GENOMIC DNA]</scope>
    <source>
        <strain evidence="1 2">ATCC 11559</strain>
    </source>
</reference>
<dbReference type="EMBL" id="KV921511">
    <property type="protein sequence ID" value="ORE13780.1"/>
    <property type="molecule type" value="Genomic_DNA"/>
</dbReference>